<organism evidence="10 11">
    <name type="scientific">Lucilia cuprina</name>
    <name type="common">Green bottle fly</name>
    <name type="synonym">Australian sheep blowfly</name>
    <dbReference type="NCBI Taxonomy" id="7375"/>
    <lineage>
        <taxon>Eukaryota</taxon>
        <taxon>Metazoa</taxon>
        <taxon>Ecdysozoa</taxon>
        <taxon>Arthropoda</taxon>
        <taxon>Hexapoda</taxon>
        <taxon>Insecta</taxon>
        <taxon>Pterygota</taxon>
        <taxon>Neoptera</taxon>
        <taxon>Endopterygota</taxon>
        <taxon>Diptera</taxon>
        <taxon>Brachycera</taxon>
        <taxon>Muscomorpha</taxon>
        <taxon>Oestroidea</taxon>
        <taxon>Calliphoridae</taxon>
        <taxon>Luciliinae</taxon>
        <taxon>Lucilia</taxon>
    </lineage>
</organism>
<feature type="chain" id="PRO_5005536216" evidence="9">
    <location>
        <begin position="30"/>
        <end position="199"/>
    </location>
</feature>
<dbReference type="PANTHER" id="PTHR28607:SF4">
    <property type="entry name" value="TRANSMEMBRANE PROTEIN"/>
    <property type="match status" value="1"/>
</dbReference>
<dbReference type="OMA" id="YFLYKSH"/>
<proteinExistence type="inferred from homology"/>
<evidence type="ECO:0000313" key="11">
    <source>
        <dbReference type="Proteomes" id="UP000037069"/>
    </source>
</evidence>
<reference evidence="10 11" key="1">
    <citation type="journal article" date="2015" name="Nat. Commun.">
        <title>Lucilia cuprina genome unlocks parasitic fly biology to underpin future interventions.</title>
        <authorList>
            <person name="Anstead C.A."/>
            <person name="Korhonen P.K."/>
            <person name="Young N.D."/>
            <person name="Hall R.S."/>
            <person name="Jex A.R."/>
            <person name="Murali S.C."/>
            <person name="Hughes D.S."/>
            <person name="Lee S.F."/>
            <person name="Perry T."/>
            <person name="Stroehlein A.J."/>
            <person name="Ansell B.R."/>
            <person name="Breugelmans B."/>
            <person name="Hofmann A."/>
            <person name="Qu J."/>
            <person name="Dugan S."/>
            <person name="Lee S.L."/>
            <person name="Chao H."/>
            <person name="Dinh H."/>
            <person name="Han Y."/>
            <person name="Doddapaneni H.V."/>
            <person name="Worley K.C."/>
            <person name="Muzny D.M."/>
            <person name="Ioannidis P."/>
            <person name="Waterhouse R.M."/>
            <person name="Zdobnov E.M."/>
            <person name="James P.J."/>
            <person name="Bagnall N.H."/>
            <person name="Kotze A.C."/>
            <person name="Gibbs R.A."/>
            <person name="Richards S."/>
            <person name="Batterham P."/>
            <person name="Gasser R.B."/>
        </authorList>
    </citation>
    <scope>NUCLEOTIDE SEQUENCE [LARGE SCALE GENOMIC DNA]</scope>
    <source>
        <strain evidence="10 11">LS</strain>
        <tissue evidence="10">Full body</tissue>
    </source>
</reference>
<evidence type="ECO:0000256" key="5">
    <source>
        <dbReference type="ARBA" id="ARBA00022989"/>
    </source>
</evidence>
<dbReference type="Pfam" id="PF06679">
    <property type="entry name" value="DUF1180"/>
    <property type="match status" value="1"/>
</dbReference>
<dbReference type="GO" id="GO:0016020">
    <property type="term" value="C:membrane"/>
    <property type="evidence" value="ECO:0007669"/>
    <property type="project" value="UniProtKB-SubCell"/>
</dbReference>
<evidence type="ECO:0000256" key="6">
    <source>
        <dbReference type="ARBA" id="ARBA00023136"/>
    </source>
</evidence>
<evidence type="ECO:0000256" key="9">
    <source>
        <dbReference type="SAM" id="SignalP"/>
    </source>
</evidence>
<evidence type="ECO:0000256" key="3">
    <source>
        <dbReference type="ARBA" id="ARBA00022692"/>
    </source>
</evidence>
<sequence length="199" mass="22544">MLLYFLYKSHKLNYVLLVLAITFLGNVKAETSETPKNVTVNKTPAKAAAEQKSVKKELKVNITDEAIEQLTTPKEPDDHTEKLVIIDEKSVIETSGKALEQQPPPQPVDEEFTLNDSDDISDSLKTGFYFFLILSSGAIVFIVFKIYRLRLSRAERKYGVQGDRSTQELTPLPISIEDGHSDDEDQTLFEVQRQNIRIL</sequence>
<keyword evidence="11" id="KW-1185">Reference proteome</keyword>
<dbReference type="InterPro" id="IPR009565">
    <property type="entry name" value="FAM174-like"/>
</dbReference>
<keyword evidence="4 9" id="KW-0732">Signal</keyword>
<keyword evidence="3 8" id="KW-0812">Transmembrane</keyword>
<evidence type="ECO:0000256" key="2">
    <source>
        <dbReference type="ARBA" id="ARBA00006986"/>
    </source>
</evidence>
<evidence type="ECO:0000313" key="10">
    <source>
        <dbReference type="EMBL" id="KNC29519.1"/>
    </source>
</evidence>
<dbReference type="Proteomes" id="UP000037069">
    <property type="component" value="Unassembled WGS sequence"/>
</dbReference>
<dbReference type="OrthoDB" id="5917722at2759"/>
<keyword evidence="5 8" id="KW-1133">Transmembrane helix</keyword>
<feature type="transmembrane region" description="Helical" evidence="8">
    <location>
        <begin position="127"/>
        <end position="147"/>
    </location>
</feature>
<comment type="subcellular location">
    <subcellularLocation>
        <location evidence="1">Membrane</location>
        <topology evidence="1">Single-pass type I membrane protein</topology>
    </subcellularLocation>
</comment>
<feature type="signal peptide" evidence="9">
    <location>
        <begin position="1"/>
        <end position="29"/>
    </location>
</feature>
<accession>A0A0L0CDH0</accession>
<comment type="similarity">
    <text evidence="2">Belongs to the FAM174 family.</text>
</comment>
<evidence type="ECO:0000256" key="7">
    <source>
        <dbReference type="ARBA" id="ARBA00023180"/>
    </source>
</evidence>
<protein>
    <submittedName>
        <fullName evidence="10">Uncharacterized protein</fullName>
    </submittedName>
</protein>
<dbReference type="STRING" id="7375.A0A0L0CDH0"/>
<name>A0A0L0CDH0_LUCCU</name>
<gene>
    <name evidence="10" type="ORF">FF38_11545</name>
</gene>
<evidence type="ECO:0000256" key="4">
    <source>
        <dbReference type="ARBA" id="ARBA00022729"/>
    </source>
</evidence>
<evidence type="ECO:0000256" key="1">
    <source>
        <dbReference type="ARBA" id="ARBA00004479"/>
    </source>
</evidence>
<dbReference type="AlphaFoldDB" id="A0A0L0CDH0"/>
<evidence type="ECO:0000256" key="8">
    <source>
        <dbReference type="SAM" id="Phobius"/>
    </source>
</evidence>
<dbReference type="PANTHER" id="PTHR28607">
    <property type="entry name" value="EXPRESSED PROTEIN"/>
    <property type="match status" value="1"/>
</dbReference>
<comment type="caution">
    <text evidence="10">The sequence shown here is derived from an EMBL/GenBank/DDBJ whole genome shotgun (WGS) entry which is preliminary data.</text>
</comment>
<dbReference type="EMBL" id="JRES01000655">
    <property type="protein sequence ID" value="KNC29519.1"/>
    <property type="molecule type" value="Genomic_DNA"/>
</dbReference>
<keyword evidence="6 8" id="KW-0472">Membrane</keyword>
<keyword evidence="7" id="KW-0325">Glycoprotein</keyword>